<evidence type="ECO:0000256" key="4">
    <source>
        <dbReference type="ARBA" id="ARBA00022806"/>
    </source>
</evidence>
<dbReference type="PROSITE" id="PS51192">
    <property type="entry name" value="HELICASE_ATP_BIND_1"/>
    <property type="match status" value="1"/>
</dbReference>
<dbReference type="GO" id="GO:0003676">
    <property type="term" value="F:nucleic acid binding"/>
    <property type="evidence" value="ECO:0007669"/>
    <property type="project" value="InterPro"/>
</dbReference>
<keyword evidence="4 8" id="KW-0347">Helicase</keyword>
<evidence type="ECO:0000256" key="2">
    <source>
        <dbReference type="ARBA" id="ARBA00022741"/>
    </source>
</evidence>
<dbReference type="PROSITE" id="PS51195">
    <property type="entry name" value="Q_MOTIF"/>
    <property type="match status" value="1"/>
</dbReference>
<dbReference type="OMA" id="NGAAMMH"/>
<feature type="region of interest" description="Disordered" evidence="9">
    <location>
        <begin position="489"/>
        <end position="585"/>
    </location>
</feature>
<dbReference type="Pfam" id="PF00271">
    <property type="entry name" value="Helicase_C"/>
    <property type="match status" value="1"/>
</dbReference>
<dbReference type="InterPro" id="IPR014001">
    <property type="entry name" value="Helicase_ATP-bd"/>
</dbReference>
<gene>
    <name evidence="13" type="ORF">L798_08473</name>
</gene>
<dbReference type="GO" id="GO:0005524">
    <property type="term" value="F:ATP binding"/>
    <property type="evidence" value="ECO:0007669"/>
    <property type="project" value="UniProtKB-KW"/>
</dbReference>
<evidence type="ECO:0000259" key="10">
    <source>
        <dbReference type="PROSITE" id="PS51192"/>
    </source>
</evidence>
<keyword evidence="5 8" id="KW-0067">ATP-binding</keyword>
<feature type="compositionally biased region" description="Basic and acidic residues" evidence="9">
    <location>
        <begin position="1"/>
        <end position="21"/>
    </location>
</feature>
<evidence type="ECO:0000256" key="7">
    <source>
        <dbReference type="PROSITE-ProRule" id="PRU00552"/>
    </source>
</evidence>
<dbReference type="Gene3D" id="3.40.50.300">
    <property type="entry name" value="P-loop containing nucleotide triphosphate hydrolases"/>
    <property type="match status" value="2"/>
</dbReference>
<dbReference type="FunFam" id="3.40.50.300:FF:000008">
    <property type="entry name" value="ATP-dependent RNA helicase RhlB"/>
    <property type="match status" value="1"/>
</dbReference>
<dbReference type="InterPro" id="IPR000629">
    <property type="entry name" value="RNA-helicase_DEAD-box_CS"/>
</dbReference>
<evidence type="ECO:0000256" key="9">
    <source>
        <dbReference type="SAM" id="MobiDB-lite"/>
    </source>
</evidence>
<feature type="domain" description="Helicase C-terminal" evidence="11">
    <location>
        <begin position="335"/>
        <end position="482"/>
    </location>
</feature>
<keyword evidence="3 8" id="KW-0378">Hydrolase</keyword>
<proteinExistence type="inferred from homology"/>
<feature type="domain" description="DEAD-box RNA helicase Q" evidence="12">
    <location>
        <begin position="101"/>
        <end position="129"/>
    </location>
</feature>
<dbReference type="PROSITE" id="PS00039">
    <property type="entry name" value="DEAD_ATP_HELICASE"/>
    <property type="match status" value="1"/>
</dbReference>
<evidence type="ECO:0000313" key="13">
    <source>
        <dbReference type="EMBL" id="KDR17563.1"/>
    </source>
</evidence>
<feature type="compositionally biased region" description="Gly residues" evidence="9">
    <location>
        <begin position="489"/>
        <end position="543"/>
    </location>
</feature>
<dbReference type="Pfam" id="PF00270">
    <property type="entry name" value="DEAD"/>
    <property type="match status" value="1"/>
</dbReference>
<evidence type="ECO:0000256" key="5">
    <source>
        <dbReference type="ARBA" id="ARBA00022840"/>
    </source>
</evidence>
<keyword evidence="2 8" id="KW-0547">Nucleotide-binding</keyword>
<name>A0A067RF17_ZOONE</name>
<dbReference type="InParanoid" id="A0A067RF17"/>
<dbReference type="EC" id="3.6.4.13" evidence="1"/>
<feature type="compositionally biased region" description="Low complexity" evidence="9">
    <location>
        <begin position="656"/>
        <end position="667"/>
    </location>
</feature>
<dbReference type="InterPro" id="IPR027417">
    <property type="entry name" value="P-loop_NTPase"/>
</dbReference>
<dbReference type="OrthoDB" id="196131at2759"/>
<feature type="region of interest" description="Disordered" evidence="9">
    <location>
        <begin position="1"/>
        <end position="53"/>
    </location>
</feature>
<dbReference type="Proteomes" id="UP000027135">
    <property type="component" value="Unassembled WGS sequence"/>
</dbReference>
<dbReference type="EMBL" id="KK852729">
    <property type="protein sequence ID" value="KDR17563.1"/>
    <property type="molecule type" value="Genomic_DNA"/>
</dbReference>
<dbReference type="PANTHER" id="PTHR47958">
    <property type="entry name" value="ATP-DEPENDENT RNA HELICASE DBP3"/>
    <property type="match status" value="1"/>
</dbReference>
<feature type="compositionally biased region" description="Gly residues" evidence="9">
    <location>
        <begin position="24"/>
        <end position="38"/>
    </location>
</feature>
<evidence type="ECO:0000313" key="14">
    <source>
        <dbReference type="Proteomes" id="UP000027135"/>
    </source>
</evidence>
<sequence length="683" mass="73724">MFRDRDQNRERRGSFRDDRRGRFGRGGGFGGGGGGGSTLKGRQPGGQLRKPRWDLGSLKPFSKNFYIPHPDVSNRSLQEVAEYRSSMEVTVKGKDIPYPIQYFEEGNFPAYVLDGIRKQGFSAPTAIQAQGWPIALSGKDMVGIAQTGSGKTLAYILPAIVHINNQPPLANGDGPITLILAPTRELAQQIQQVATDFGASSSVRNTCVFGGAPKGPQARDLERGVEICIATPGRLIDFLERGTTNLKRCTYLVLDEADRMLDMGFEPQIRKIIEQIRPDRQVLMWSATWPKEVQSLAEDFLTDYVQLNIGSLTLAANHNILQIVDVCQEHEKEMKLRRLLQEIGSEKENKTIIFVETKRKVDEITRNIRRDGWSAMSIHGDKTQQERDHVLQEFRSGRAPILVATDVAARGLDVEDVKFVINFDYPSSSEDYIHRIGRTGRSHQTGTAYAFFTPHNMKHANDLILVLREANQVVNPKLSEMAEMAKSGAFGGRGGGRSRWGGSNSGGGSGASHGGGGGSHGSNSGGGGRGGAGSHGNLGGRGGRGGDRDRGSRSGTRWIQGSGGKSSGNSRFSGQPSRNFSTQGGSSVGGYGVGYGQMSSGYSSAAGKGSITSIGGTKPGPPPLLGGNNKYFQPPMPPQVTAPRFSSQPPPPPPYNDGYQYQQQQQPSLMGGNYGFNHVTAKN</sequence>
<dbReference type="GO" id="GO:0003724">
    <property type="term" value="F:RNA helicase activity"/>
    <property type="evidence" value="ECO:0007669"/>
    <property type="project" value="UniProtKB-EC"/>
</dbReference>
<evidence type="ECO:0000256" key="8">
    <source>
        <dbReference type="RuleBase" id="RU000492"/>
    </source>
</evidence>
<evidence type="ECO:0000256" key="3">
    <source>
        <dbReference type="ARBA" id="ARBA00022801"/>
    </source>
</evidence>
<dbReference type="eggNOG" id="KOG0331">
    <property type="taxonomic scope" value="Eukaryota"/>
</dbReference>
<evidence type="ECO:0000256" key="6">
    <source>
        <dbReference type="ARBA" id="ARBA00047984"/>
    </source>
</evidence>
<reference evidence="13 14" key="1">
    <citation type="journal article" date="2014" name="Nat. Commun.">
        <title>Molecular traces of alternative social organization in a termite genome.</title>
        <authorList>
            <person name="Terrapon N."/>
            <person name="Li C."/>
            <person name="Robertson H.M."/>
            <person name="Ji L."/>
            <person name="Meng X."/>
            <person name="Booth W."/>
            <person name="Chen Z."/>
            <person name="Childers C.P."/>
            <person name="Glastad K.M."/>
            <person name="Gokhale K."/>
            <person name="Gowin J."/>
            <person name="Gronenberg W."/>
            <person name="Hermansen R.A."/>
            <person name="Hu H."/>
            <person name="Hunt B.G."/>
            <person name="Huylmans A.K."/>
            <person name="Khalil S.M."/>
            <person name="Mitchell R.D."/>
            <person name="Munoz-Torres M.C."/>
            <person name="Mustard J.A."/>
            <person name="Pan H."/>
            <person name="Reese J.T."/>
            <person name="Scharf M.E."/>
            <person name="Sun F."/>
            <person name="Vogel H."/>
            <person name="Xiao J."/>
            <person name="Yang W."/>
            <person name="Yang Z."/>
            <person name="Yang Z."/>
            <person name="Zhou J."/>
            <person name="Zhu J."/>
            <person name="Brent C.S."/>
            <person name="Elsik C.G."/>
            <person name="Goodisman M.A."/>
            <person name="Liberles D.A."/>
            <person name="Roe R.M."/>
            <person name="Vargo E.L."/>
            <person name="Vilcinskas A."/>
            <person name="Wang J."/>
            <person name="Bornberg-Bauer E."/>
            <person name="Korb J."/>
            <person name="Zhang G."/>
            <person name="Liebig J."/>
        </authorList>
    </citation>
    <scope>NUCLEOTIDE SEQUENCE [LARGE SCALE GENOMIC DNA]</scope>
    <source>
        <tissue evidence="13">Whole organism</tissue>
    </source>
</reference>
<feature type="region of interest" description="Disordered" evidence="9">
    <location>
        <begin position="602"/>
        <end position="683"/>
    </location>
</feature>
<comment type="similarity">
    <text evidence="8">Belongs to the DEAD box helicase family.</text>
</comment>
<accession>A0A067RF17</accession>
<dbReference type="AlphaFoldDB" id="A0A067RF17"/>
<keyword evidence="14" id="KW-1185">Reference proteome</keyword>
<dbReference type="GO" id="GO:0016787">
    <property type="term" value="F:hydrolase activity"/>
    <property type="evidence" value="ECO:0007669"/>
    <property type="project" value="UniProtKB-KW"/>
</dbReference>
<evidence type="ECO:0000259" key="11">
    <source>
        <dbReference type="PROSITE" id="PS51194"/>
    </source>
</evidence>
<feature type="compositionally biased region" description="Polar residues" evidence="9">
    <location>
        <begin position="567"/>
        <end position="582"/>
    </location>
</feature>
<dbReference type="SUPFAM" id="SSF52540">
    <property type="entry name" value="P-loop containing nucleoside triphosphate hydrolases"/>
    <property type="match status" value="1"/>
</dbReference>
<dbReference type="FunCoup" id="A0A067RF17">
    <property type="interactions" value="1689"/>
</dbReference>
<evidence type="ECO:0000256" key="1">
    <source>
        <dbReference type="ARBA" id="ARBA00012552"/>
    </source>
</evidence>
<dbReference type="InterPro" id="IPR014014">
    <property type="entry name" value="RNA_helicase_DEAD_Q_motif"/>
</dbReference>
<protein>
    <recommendedName>
        <fullName evidence="1">RNA helicase</fullName>
        <ecNumber evidence="1">3.6.4.13</ecNumber>
    </recommendedName>
</protein>
<dbReference type="SMART" id="SM00487">
    <property type="entry name" value="DEXDc"/>
    <property type="match status" value="1"/>
</dbReference>
<dbReference type="InterPro" id="IPR001650">
    <property type="entry name" value="Helicase_C-like"/>
</dbReference>
<evidence type="ECO:0000259" key="12">
    <source>
        <dbReference type="PROSITE" id="PS51195"/>
    </source>
</evidence>
<dbReference type="InterPro" id="IPR011545">
    <property type="entry name" value="DEAD/DEAH_box_helicase_dom"/>
</dbReference>
<dbReference type="PROSITE" id="PS51194">
    <property type="entry name" value="HELICASE_CTER"/>
    <property type="match status" value="1"/>
</dbReference>
<dbReference type="STRING" id="136037.A0A067RF17"/>
<dbReference type="SMART" id="SM00490">
    <property type="entry name" value="HELICc"/>
    <property type="match status" value="1"/>
</dbReference>
<feature type="short sequence motif" description="Q motif" evidence="7">
    <location>
        <begin position="101"/>
        <end position="129"/>
    </location>
</feature>
<feature type="domain" description="Helicase ATP-binding" evidence="10">
    <location>
        <begin position="132"/>
        <end position="307"/>
    </location>
</feature>
<dbReference type="GO" id="GO:0031047">
    <property type="term" value="P:regulatory ncRNA-mediated gene silencing"/>
    <property type="evidence" value="ECO:0007669"/>
    <property type="project" value="UniProtKB-ARBA"/>
</dbReference>
<dbReference type="CDD" id="cd18787">
    <property type="entry name" value="SF2_C_DEAD"/>
    <property type="match status" value="1"/>
</dbReference>
<organism evidence="13 14">
    <name type="scientific">Zootermopsis nevadensis</name>
    <name type="common">Dampwood termite</name>
    <dbReference type="NCBI Taxonomy" id="136037"/>
    <lineage>
        <taxon>Eukaryota</taxon>
        <taxon>Metazoa</taxon>
        <taxon>Ecdysozoa</taxon>
        <taxon>Arthropoda</taxon>
        <taxon>Hexapoda</taxon>
        <taxon>Insecta</taxon>
        <taxon>Pterygota</taxon>
        <taxon>Neoptera</taxon>
        <taxon>Polyneoptera</taxon>
        <taxon>Dictyoptera</taxon>
        <taxon>Blattodea</taxon>
        <taxon>Blattoidea</taxon>
        <taxon>Termitoidae</taxon>
        <taxon>Termopsidae</taxon>
        <taxon>Zootermopsis</taxon>
    </lineage>
</organism>
<comment type="catalytic activity">
    <reaction evidence="6">
        <text>ATP + H2O = ADP + phosphate + H(+)</text>
        <dbReference type="Rhea" id="RHEA:13065"/>
        <dbReference type="ChEBI" id="CHEBI:15377"/>
        <dbReference type="ChEBI" id="CHEBI:15378"/>
        <dbReference type="ChEBI" id="CHEBI:30616"/>
        <dbReference type="ChEBI" id="CHEBI:43474"/>
        <dbReference type="ChEBI" id="CHEBI:456216"/>
        <dbReference type="EC" id="3.6.4.13"/>
    </reaction>
</comment>
<dbReference type="FunFam" id="3.40.50.300:FF:000079">
    <property type="entry name" value="probable ATP-dependent RNA helicase DDX17"/>
    <property type="match status" value="1"/>
</dbReference>